<feature type="transmembrane region" description="Helical" evidence="9">
    <location>
        <begin position="267"/>
        <end position="285"/>
    </location>
</feature>
<feature type="transmembrane region" description="Helical" evidence="9">
    <location>
        <begin position="82"/>
        <end position="104"/>
    </location>
</feature>
<dbReference type="InterPro" id="IPR036721">
    <property type="entry name" value="RCK_C_sf"/>
</dbReference>
<keyword evidence="4" id="KW-1003">Cell membrane</keyword>
<feature type="transmembrane region" description="Helical" evidence="9">
    <location>
        <begin position="297"/>
        <end position="319"/>
    </location>
</feature>
<dbReference type="NCBIfam" id="NF003716">
    <property type="entry name" value="PRK05326.1-3"/>
    <property type="match status" value="1"/>
</dbReference>
<evidence type="ECO:0000256" key="1">
    <source>
        <dbReference type="ARBA" id="ARBA00004651"/>
    </source>
</evidence>
<feature type="transmembrane region" description="Helical" evidence="9">
    <location>
        <begin position="116"/>
        <end position="136"/>
    </location>
</feature>
<reference evidence="12" key="1">
    <citation type="journal article" date="2019" name="Int. J. Syst. Evol. Microbiol.">
        <title>The Global Catalogue of Microorganisms (GCM) 10K type strain sequencing project: providing services to taxonomists for standard genome sequencing and annotation.</title>
        <authorList>
            <consortium name="The Broad Institute Genomics Platform"/>
            <consortium name="The Broad Institute Genome Sequencing Center for Infectious Disease"/>
            <person name="Wu L."/>
            <person name="Ma J."/>
        </authorList>
    </citation>
    <scope>NUCLEOTIDE SEQUENCE [LARGE SCALE GENOMIC DNA]</scope>
    <source>
        <strain evidence="12">CGMCC 4.7426</strain>
    </source>
</reference>
<dbReference type="Gene3D" id="1.20.1530.20">
    <property type="match status" value="1"/>
</dbReference>
<evidence type="ECO:0000256" key="6">
    <source>
        <dbReference type="ARBA" id="ARBA00022989"/>
    </source>
</evidence>
<evidence type="ECO:0000259" key="10">
    <source>
        <dbReference type="PROSITE" id="PS51202"/>
    </source>
</evidence>
<feature type="domain" description="RCK C-terminal" evidence="10">
    <location>
        <begin position="396"/>
        <end position="477"/>
    </location>
</feature>
<evidence type="ECO:0000256" key="8">
    <source>
        <dbReference type="ARBA" id="ARBA00023136"/>
    </source>
</evidence>
<keyword evidence="8 9" id="KW-0472">Membrane</keyword>
<gene>
    <name evidence="11" type="ORF">ACFO3D_16455</name>
</gene>
<dbReference type="Proteomes" id="UP001595989">
    <property type="component" value="Unassembled WGS sequence"/>
</dbReference>
<keyword evidence="5 9" id="KW-0812">Transmembrane</keyword>
<sequence length="489" mass="53035">MGLIGALLLLLSIMLIVGVLATKFSSRLGLPSLILFLLGGMFLNNFIYFENVPLTQFIGTLALIIILFDGGTQTKWTRIRPIVGPAISLATLGVLITAFITGIISMYVLDFSLLEGLLLGAIVGSTDAAAVFSVLGNKNFNKRLTATLEAESGSNDPMAVFLTVMLIEMILVPDMSAWSAVWGFVLQMGLGLILGLILGKITVMIINNIKLDISGLYPVLAMGAAVFTYAVTDFLGGSGLLSVYVMAVLVGNSDLTYRFSILRFNEGFAWMMQILMFTLLGLLVFPEQLTEVIWEGILIAVVLMFVARPIAVFISMLFMKYNVRQKLFISWAGLKGAVPIVLATYPVAAGLDTSNLIFNTVFFVVLISALIQGSTISWIAEKLNLTVEEDEGNPSVELINLGTTDSEILKVTMPRGSHAVGLPLTDIELPDDTLIIGITRNKKLLTPTGSTVIEKGDTLYVLSDKEKRQKAKAMLLGHRDKRGKALKID</sequence>
<accession>A0ABV9DLM6</accession>
<dbReference type="PANTHER" id="PTHR32507">
    <property type="entry name" value="NA(+)/H(+) ANTIPORTER 1"/>
    <property type="match status" value="1"/>
</dbReference>
<comment type="caution">
    <text evidence="11">The sequence shown here is derived from an EMBL/GenBank/DDBJ whole genome shotgun (WGS) entry which is preliminary data.</text>
</comment>
<dbReference type="NCBIfam" id="NF003715">
    <property type="entry name" value="PRK05326.1-2"/>
    <property type="match status" value="1"/>
</dbReference>
<dbReference type="InterPro" id="IPR038770">
    <property type="entry name" value="Na+/solute_symporter_sf"/>
</dbReference>
<dbReference type="PROSITE" id="PS51202">
    <property type="entry name" value="RCK_C"/>
    <property type="match status" value="1"/>
</dbReference>
<dbReference type="Pfam" id="PF00999">
    <property type="entry name" value="Na_H_Exchanger"/>
    <property type="match status" value="1"/>
</dbReference>
<keyword evidence="7" id="KW-0406">Ion transport</keyword>
<comment type="subcellular location">
    <subcellularLocation>
        <location evidence="1">Cell membrane</location>
        <topology evidence="1">Multi-pass membrane protein</topology>
    </subcellularLocation>
</comment>
<feature type="transmembrane region" description="Helical" evidence="9">
    <location>
        <begin position="45"/>
        <end position="70"/>
    </location>
</feature>
<evidence type="ECO:0000256" key="5">
    <source>
        <dbReference type="ARBA" id="ARBA00022692"/>
    </source>
</evidence>
<dbReference type="EMBL" id="JBHSFU010000011">
    <property type="protein sequence ID" value="MFC4559777.1"/>
    <property type="molecule type" value="Genomic_DNA"/>
</dbReference>
<evidence type="ECO:0000313" key="12">
    <source>
        <dbReference type="Proteomes" id="UP001595989"/>
    </source>
</evidence>
<feature type="transmembrane region" description="Helical" evidence="9">
    <location>
        <begin position="357"/>
        <end position="380"/>
    </location>
</feature>
<evidence type="ECO:0000256" key="2">
    <source>
        <dbReference type="ARBA" id="ARBA00022448"/>
    </source>
</evidence>
<evidence type="ECO:0000256" key="3">
    <source>
        <dbReference type="ARBA" id="ARBA00022449"/>
    </source>
</evidence>
<dbReference type="Gene3D" id="3.30.70.1450">
    <property type="entry name" value="Regulator of K+ conductance, C-terminal domain"/>
    <property type="match status" value="1"/>
</dbReference>
<feature type="transmembrane region" description="Helical" evidence="9">
    <location>
        <begin position="331"/>
        <end position="351"/>
    </location>
</feature>
<feature type="transmembrane region" description="Helical" evidence="9">
    <location>
        <begin position="237"/>
        <end position="255"/>
    </location>
</feature>
<organism evidence="11 12">
    <name type="scientific">Virgibacillus kekensis</name>
    <dbReference type="NCBI Taxonomy" id="202261"/>
    <lineage>
        <taxon>Bacteria</taxon>
        <taxon>Bacillati</taxon>
        <taxon>Bacillota</taxon>
        <taxon>Bacilli</taxon>
        <taxon>Bacillales</taxon>
        <taxon>Bacillaceae</taxon>
        <taxon>Virgibacillus</taxon>
    </lineage>
</organism>
<evidence type="ECO:0000256" key="4">
    <source>
        <dbReference type="ARBA" id="ARBA00022475"/>
    </source>
</evidence>
<keyword evidence="6 9" id="KW-1133">Transmembrane helix</keyword>
<feature type="transmembrane region" description="Helical" evidence="9">
    <location>
        <begin position="211"/>
        <end position="231"/>
    </location>
</feature>
<dbReference type="PANTHER" id="PTHR32507:SF7">
    <property type="entry name" value="K(+)_H(+) ANTIPORTER NHAP2"/>
    <property type="match status" value="1"/>
</dbReference>
<evidence type="ECO:0000313" key="11">
    <source>
        <dbReference type="EMBL" id="MFC4559777.1"/>
    </source>
</evidence>
<evidence type="ECO:0000256" key="9">
    <source>
        <dbReference type="SAM" id="Phobius"/>
    </source>
</evidence>
<feature type="transmembrane region" description="Helical" evidence="9">
    <location>
        <begin position="179"/>
        <end position="199"/>
    </location>
</feature>
<keyword evidence="3" id="KW-0050">Antiport</keyword>
<dbReference type="Pfam" id="PF02080">
    <property type="entry name" value="TrkA_C"/>
    <property type="match status" value="1"/>
</dbReference>
<protein>
    <submittedName>
        <fullName evidence="11">Potassium/proton antiporter</fullName>
    </submittedName>
</protein>
<evidence type="ECO:0000256" key="7">
    <source>
        <dbReference type="ARBA" id="ARBA00023065"/>
    </source>
</evidence>
<name>A0ABV9DLM6_9BACI</name>
<proteinExistence type="predicted"/>
<keyword evidence="2" id="KW-0813">Transport</keyword>
<feature type="transmembrane region" description="Helical" evidence="9">
    <location>
        <begin position="157"/>
        <end position="173"/>
    </location>
</feature>
<dbReference type="InterPro" id="IPR006153">
    <property type="entry name" value="Cation/H_exchanger_TM"/>
</dbReference>
<dbReference type="SUPFAM" id="SSF116726">
    <property type="entry name" value="TrkA C-terminal domain-like"/>
    <property type="match status" value="1"/>
</dbReference>
<dbReference type="RefSeq" id="WP_390298614.1">
    <property type="nucleotide sequence ID" value="NZ_JBHSFU010000011.1"/>
</dbReference>
<keyword evidence="12" id="KW-1185">Reference proteome</keyword>
<dbReference type="InterPro" id="IPR006037">
    <property type="entry name" value="RCK_C"/>
</dbReference>